<name>A0A495XX71_9MICO</name>
<dbReference type="EMBL" id="RBXT01000001">
    <property type="protein sequence ID" value="RKT79200.1"/>
    <property type="molecule type" value="Genomic_DNA"/>
</dbReference>
<evidence type="ECO:0000256" key="1">
    <source>
        <dbReference type="SAM" id="MobiDB-lite"/>
    </source>
</evidence>
<accession>A0A495XX71</accession>
<proteinExistence type="predicted"/>
<dbReference type="AlphaFoldDB" id="A0A495XX71"/>
<organism evidence="2 3">
    <name type="scientific">Terracoccus luteus</name>
    <dbReference type="NCBI Taxonomy" id="53356"/>
    <lineage>
        <taxon>Bacteria</taxon>
        <taxon>Bacillati</taxon>
        <taxon>Actinomycetota</taxon>
        <taxon>Actinomycetes</taxon>
        <taxon>Micrococcales</taxon>
        <taxon>Intrasporangiaceae</taxon>
        <taxon>Terracoccus</taxon>
    </lineage>
</organism>
<dbReference type="Proteomes" id="UP000278440">
    <property type="component" value="Unassembled WGS sequence"/>
</dbReference>
<sequence>MLRRPTSVPDGVPVLSRGRHRNARRGACFMEMASFLAGEKWSDHPACTHPLLATVARCVNDLADNGTRQRLTPMINDVIGLYPTDPRVDAAIVLRAAQSALPVASQERQNLMAIAILQAEVSLNPAVARGAELSAGSRHAFDHAPAAERWARRFMAQAGTTGQPLRERATSKLAALAVESVATACTPDVDDRLVHLLRDCITVTSLYVRDDAVATTTTAATTAASEVGTSREVRVTADSAARTEPATAEPASLRPAGHANGPSPVWGGAVCVVASDVADAGQRVSRKSTCAPATGSNLRSTRRSGWLRRFLRVV</sequence>
<reference evidence="2 3" key="1">
    <citation type="submission" date="2018-10" db="EMBL/GenBank/DDBJ databases">
        <title>Sequencing the genomes of 1000 actinobacteria strains.</title>
        <authorList>
            <person name="Klenk H.-P."/>
        </authorList>
    </citation>
    <scope>NUCLEOTIDE SEQUENCE [LARGE SCALE GENOMIC DNA]</scope>
    <source>
        <strain evidence="2 3">DSM 44267</strain>
    </source>
</reference>
<evidence type="ECO:0000313" key="2">
    <source>
        <dbReference type="EMBL" id="RKT79200.1"/>
    </source>
</evidence>
<keyword evidence="3" id="KW-1185">Reference proteome</keyword>
<feature type="region of interest" description="Disordered" evidence="1">
    <location>
        <begin position="229"/>
        <end position="260"/>
    </location>
</feature>
<feature type="compositionally biased region" description="Low complexity" evidence="1">
    <location>
        <begin position="239"/>
        <end position="252"/>
    </location>
</feature>
<evidence type="ECO:0000313" key="3">
    <source>
        <dbReference type="Proteomes" id="UP000278440"/>
    </source>
</evidence>
<comment type="caution">
    <text evidence="2">The sequence shown here is derived from an EMBL/GenBank/DDBJ whole genome shotgun (WGS) entry which is preliminary data.</text>
</comment>
<protein>
    <submittedName>
        <fullName evidence="2">Uncharacterized protein</fullName>
    </submittedName>
</protein>
<gene>
    <name evidence="2" type="ORF">DFJ68_2663</name>
</gene>